<protein>
    <submittedName>
        <fullName evidence="2">Uncharacterized protein</fullName>
    </submittedName>
</protein>
<name>A0AAV9XI07_9PEZI</name>
<reference evidence="2 3" key="1">
    <citation type="submission" date="2019-10" db="EMBL/GenBank/DDBJ databases">
        <authorList>
            <person name="Palmer J.M."/>
        </authorList>
    </citation>
    <scope>NUCLEOTIDE SEQUENCE [LARGE SCALE GENOMIC DNA]</scope>
    <source>
        <strain evidence="2 3">TWF694</strain>
    </source>
</reference>
<keyword evidence="1" id="KW-0732">Signal</keyword>
<dbReference type="Proteomes" id="UP001365542">
    <property type="component" value="Unassembled WGS sequence"/>
</dbReference>
<dbReference type="EMBL" id="JAVHJO010000003">
    <property type="protein sequence ID" value="KAK6541410.1"/>
    <property type="molecule type" value="Genomic_DNA"/>
</dbReference>
<dbReference type="AlphaFoldDB" id="A0AAV9XI07"/>
<sequence length="260" mass="30461">MKAIHIIHIISIFTITQAITVCRWFRDNEAWLRGLQQQYQNDTVPVLIHQTFNGPKALGPPFEDKNHDCIRDKPRDEIWFTDPNRPYQTTLRIIQHAEDIFRDTQRSCTVFYNHNNTNAKTDPDIDRSCNRALIWCQQNYSIDLWSLSNSSDSSDRKDLTVDCYDSLITVEKAILETRSGEAYWRGKFDQPDDLIHGVYNDRYWITSSFWSNDQTWGVDLTWLENGCPQMTDKDYLEKMVTVTGVGKKPDRNHRAYSLVS</sequence>
<feature type="signal peptide" evidence="1">
    <location>
        <begin position="1"/>
        <end position="18"/>
    </location>
</feature>
<proteinExistence type="predicted"/>
<evidence type="ECO:0000313" key="3">
    <source>
        <dbReference type="Proteomes" id="UP001365542"/>
    </source>
</evidence>
<comment type="caution">
    <text evidence="2">The sequence shown here is derived from an EMBL/GenBank/DDBJ whole genome shotgun (WGS) entry which is preliminary data.</text>
</comment>
<gene>
    <name evidence="2" type="ORF">TWF694_007222</name>
</gene>
<evidence type="ECO:0000313" key="2">
    <source>
        <dbReference type="EMBL" id="KAK6541410.1"/>
    </source>
</evidence>
<organism evidence="2 3">
    <name type="scientific">Orbilia ellipsospora</name>
    <dbReference type="NCBI Taxonomy" id="2528407"/>
    <lineage>
        <taxon>Eukaryota</taxon>
        <taxon>Fungi</taxon>
        <taxon>Dikarya</taxon>
        <taxon>Ascomycota</taxon>
        <taxon>Pezizomycotina</taxon>
        <taxon>Orbiliomycetes</taxon>
        <taxon>Orbiliales</taxon>
        <taxon>Orbiliaceae</taxon>
        <taxon>Orbilia</taxon>
    </lineage>
</organism>
<keyword evidence="3" id="KW-1185">Reference proteome</keyword>
<accession>A0AAV9XI07</accession>
<evidence type="ECO:0000256" key="1">
    <source>
        <dbReference type="SAM" id="SignalP"/>
    </source>
</evidence>
<feature type="chain" id="PRO_5043855387" evidence="1">
    <location>
        <begin position="19"/>
        <end position="260"/>
    </location>
</feature>